<feature type="region of interest" description="Disordered" evidence="7">
    <location>
        <begin position="1"/>
        <end position="21"/>
    </location>
</feature>
<reference evidence="9 10" key="1">
    <citation type="submission" date="2021-05" db="EMBL/GenBank/DDBJ databases">
        <title>Croceibacterium sp. LX-88 genome sequence.</title>
        <authorList>
            <person name="Luo X."/>
        </authorList>
    </citation>
    <scope>NUCLEOTIDE SEQUENCE [LARGE SCALE GENOMIC DNA]</scope>
    <source>
        <strain evidence="9 10">LX-88</strain>
    </source>
</reference>
<evidence type="ECO:0000313" key="9">
    <source>
        <dbReference type="EMBL" id="MBT2133260.1"/>
    </source>
</evidence>
<protein>
    <recommendedName>
        <fullName evidence="6">PhoH-like protein</fullName>
    </recommendedName>
</protein>
<dbReference type="Pfam" id="PF02562">
    <property type="entry name" value="PhoH"/>
    <property type="match status" value="1"/>
</dbReference>
<name>A0ABS5W1Z7_9SPHN</name>
<keyword evidence="5" id="KW-0067">ATP-binding</keyword>
<evidence type="ECO:0000256" key="4">
    <source>
        <dbReference type="ARBA" id="ARBA00022741"/>
    </source>
</evidence>
<proteinExistence type="inferred from homology"/>
<evidence type="ECO:0000256" key="5">
    <source>
        <dbReference type="ARBA" id="ARBA00022840"/>
    </source>
</evidence>
<gene>
    <name evidence="9" type="ORF">KK137_02835</name>
</gene>
<evidence type="ECO:0000256" key="3">
    <source>
        <dbReference type="ARBA" id="ARBA00022490"/>
    </source>
</evidence>
<dbReference type="PANTHER" id="PTHR30473">
    <property type="entry name" value="PROTEIN PHOH"/>
    <property type="match status" value="1"/>
</dbReference>
<dbReference type="Proteomes" id="UP000811255">
    <property type="component" value="Unassembled WGS sequence"/>
</dbReference>
<evidence type="ECO:0000256" key="6">
    <source>
        <dbReference type="ARBA" id="ARBA00039970"/>
    </source>
</evidence>
<dbReference type="InterPro" id="IPR027417">
    <property type="entry name" value="P-loop_NTPase"/>
</dbReference>
<dbReference type="InterPro" id="IPR051451">
    <property type="entry name" value="PhoH2-like"/>
</dbReference>
<evidence type="ECO:0000256" key="1">
    <source>
        <dbReference type="ARBA" id="ARBA00004496"/>
    </source>
</evidence>
<comment type="subcellular location">
    <subcellularLocation>
        <location evidence="1">Cytoplasm</location>
    </subcellularLocation>
</comment>
<accession>A0ABS5W1Z7</accession>
<keyword evidence="10" id="KW-1185">Reference proteome</keyword>
<organism evidence="9 10">
    <name type="scientific">Croceibacterium selenioxidans</name>
    <dbReference type="NCBI Taxonomy" id="2838833"/>
    <lineage>
        <taxon>Bacteria</taxon>
        <taxon>Pseudomonadati</taxon>
        <taxon>Pseudomonadota</taxon>
        <taxon>Alphaproteobacteria</taxon>
        <taxon>Sphingomonadales</taxon>
        <taxon>Erythrobacteraceae</taxon>
        <taxon>Croceibacterium</taxon>
    </lineage>
</organism>
<dbReference type="InterPro" id="IPR003714">
    <property type="entry name" value="PhoH"/>
</dbReference>
<evidence type="ECO:0000313" key="10">
    <source>
        <dbReference type="Proteomes" id="UP000811255"/>
    </source>
</evidence>
<dbReference type="EMBL" id="JAHFVK010000001">
    <property type="protein sequence ID" value="MBT2133260.1"/>
    <property type="molecule type" value="Genomic_DNA"/>
</dbReference>
<dbReference type="SUPFAM" id="SSF52540">
    <property type="entry name" value="P-loop containing nucleoside triphosphate hydrolases"/>
    <property type="match status" value="1"/>
</dbReference>
<comment type="caution">
    <text evidence="9">The sequence shown here is derived from an EMBL/GenBank/DDBJ whole genome shotgun (WGS) entry which is preliminary data.</text>
</comment>
<evidence type="ECO:0000259" key="8">
    <source>
        <dbReference type="Pfam" id="PF02562"/>
    </source>
</evidence>
<feature type="domain" description="PhoH-like protein" evidence="8">
    <location>
        <begin position="136"/>
        <end position="340"/>
    </location>
</feature>
<evidence type="ECO:0000256" key="7">
    <source>
        <dbReference type="SAM" id="MobiDB-lite"/>
    </source>
</evidence>
<dbReference type="RefSeq" id="WP_214534529.1">
    <property type="nucleotide sequence ID" value="NZ_JAHFVK010000001.1"/>
</dbReference>
<keyword evidence="3" id="KW-0963">Cytoplasm</keyword>
<comment type="similarity">
    <text evidence="2">Belongs to the PhoH family.</text>
</comment>
<evidence type="ECO:0000256" key="2">
    <source>
        <dbReference type="ARBA" id="ARBA00010393"/>
    </source>
</evidence>
<dbReference type="PANTHER" id="PTHR30473:SF1">
    <property type="entry name" value="PHOH-LIKE PROTEIN"/>
    <property type="match status" value="1"/>
</dbReference>
<keyword evidence="4" id="KW-0547">Nucleotide-binding</keyword>
<dbReference type="Gene3D" id="3.40.50.300">
    <property type="entry name" value="P-loop containing nucleotide triphosphate hydrolases"/>
    <property type="match status" value="1"/>
</dbReference>
<sequence length="344" mass="37458">MARKATRAGEPSALAHPEDRRDAARRARVEVLFDEQAMLGALFGEFDANLVLIENRLGVLIAARGNKVVIEGAEDDVARAREVLVALHERLLTGAELDSGMIEALIARSNEPTLEGIITGDAKGPPIMIRTRRKTIVPRTAMQADYMRQLASRDIIFALGPAGTGKTYLAVAQAVSQLITGSVQRLILSRPAVEAGERLGFLPGDMKEKVDPYLRPLYDALYDCMPPEQVDRRIASGEIEIAPIAFMRGRTLADAFVILDEAQNTTREQMKMFLTRFGQNSRMVVCGDPKQVDIPGGDAQSGLIDAVNRLTGIDGIGVTRFSVIDVVRHPVVGRIVEAYEGKSA</sequence>